<proteinExistence type="predicted"/>
<dbReference type="KEGG" id="bvs:BARVI_03120"/>
<accession>W0EVQ9</accession>
<sequence length="86" mass="9191">MRNGIAYDFEIQIAQASAIDAVTESAIYYDAQAQLLVAPRMSEVAVYNLAGQLVLDAQGAEIISVASLAQGIYIAKVGNQVIKFVK</sequence>
<evidence type="ECO:0000313" key="1">
    <source>
        <dbReference type="EMBL" id="AHF13638.1"/>
    </source>
</evidence>
<evidence type="ECO:0008006" key="3">
    <source>
        <dbReference type="Google" id="ProtNLM"/>
    </source>
</evidence>
<organism evidence="1 2">
    <name type="scientific">Barnesiella viscericola DSM 18177</name>
    <dbReference type="NCBI Taxonomy" id="880074"/>
    <lineage>
        <taxon>Bacteria</taxon>
        <taxon>Pseudomonadati</taxon>
        <taxon>Bacteroidota</taxon>
        <taxon>Bacteroidia</taxon>
        <taxon>Bacteroidales</taxon>
        <taxon>Barnesiellaceae</taxon>
        <taxon>Barnesiella</taxon>
    </lineage>
</organism>
<evidence type="ECO:0000313" key="2">
    <source>
        <dbReference type="Proteomes" id="UP000018901"/>
    </source>
</evidence>
<dbReference type="NCBIfam" id="TIGR04183">
    <property type="entry name" value="Por_Secre_tail"/>
    <property type="match status" value="1"/>
</dbReference>
<protein>
    <recommendedName>
        <fullName evidence="3">Secretion system C-terminal sorting domain-containing protein</fullName>
    </recommendedName>
</protein>
<dbReference type="InterPro" id="IPR026444">
    <property type="entry name" value="Secre_tail"/>
</dbReference>
<dbReference type="HOGENOM" id="CLU_2491547_0_0_10"/>
<name>W0EVQ9_9BACT</name>
<reference evidence="1 2" key="1">
    <citation type="submission" date="2013-12" db="EMBL/GenBank/DDBJ databases">
        <authorList>
            <consortium name="DOE Joint Genome Institute"/>
            <person name="Eisen J."/>
            <person name="Huntemann M."/>
            <person name="Han J."/>
            <person name="Chen A."/>
            <person name="Kyrpides N."/>
            <person name="Mavromatis K."/>
            <person name="Markowitz V."/>
            <person name="Palaniappan K."/>
            <person name="Ivanova N."/>
            <person name="Schaumberg A."/>
            <person name="Pati A."/>
            <person name="Liolios K."/>
            <person name="Nordberg H.P."/>
            <person name="Cantor M.N."/>
            <person name="Hua S.X."/>
            <person name="Woyke T."/>
        </authorList>
    </citation>
    <scope>NUCLEOTIDE SEQUENCE [LARGE SCALE GENOMIC DNA]</scope>
    <source>
        <strain evidence="2">DSM 18177</strain>
    </source>
</reference>
<dbReference type="GeneID" id="90528441"/>
<dbReference type="OrthoDB" id="951108at2"/>
<dbReference type="AlphaFoldDB" id="W0EVQ9"/>
<keyword evidence="2" id="KW-1185">Reference proteome</keyword>
<gene>
    <name evidence="1" type="ORF">BARVI_03120</name>
</gene>
<dbReference type="RefSeq" id="WP_025277806.1">
    <property type="nucleotide sequence ID" value="NZ_CP007034.1"/>
</dbReference>
<dbReference type="Proteomes" id="UP000018901">
    <property type="component" value="Chromosome"/>
</dbReference>
<dbReference type="EMBL" id="CP007034">
    <property type="protein sequence ID" value="AHF13638.1"/>
    <property type="molecule type" value="Genomic_DNA"/>
</dbReference>